<dbReference type="GO" id="GO:0009252">
    <property type="term" value="P:peptidoglycan biosynthetic process"/>
    <property type="evidence" value="ECO:0007669"/>
    <property type="project" value="UniProtKB-UniRule"/>
</dbReference>
<proteinExistence type="inferred from homology"/>
<evidence type="ECO:0000259" key="13">
    <source>
        <dbReference type="Pfam" id="PF02875"/>
    </source>
</evidence>
<evidence type="ECO:0000256" key="4">
    <source>
        <dbReference type="ARBA" id="ARBA00022741"/>
    </source>
</evidence>
<dbReference type="Pfam" id="PF08245">
    <property type="entry name" value="Mur_ligase_M"/>
    <property type="match status" value="1"/>
</dbReference>
<evidence type="ECO:0000259" key="14">
    <source>
        <dbReference type="Pfam" id="PF08245"/>
    </source>
</evidence>
<dbReference type="GO" id="GO:0047480">
    <property type="term" value="F:UDP-N-acetylmuramoyl-tripeptide-D-alanyl-D-alanine ligase activity"/>
    <property type="evidence" value="ECO:0007669"/>
    <property type="project" value="UniProtKB-UniRule"/>
</dbReference>
<evidence type="ECO:0000256" key="11">
    <source>
        <dbReference type="RuleBase" id="RU004136"/>
    </source>
</evidence>
<dbReference type="InterPro" id="IPR036615">
    <property type="entry name" value="Mur_ligase_C_dom_sf"/>
</dbReference>
<comment type="similarity">
    <text evidence="10">Belongs to the MurCDEF family. MurF subfamily.</text>
</comment>
<keyword evidence="16" id="KW-1185">Reference proteome</keyword>
<keyword evidence="9 10" id="KW-0961">Cell wall biogenesis/degradation</keyword>
<evidence type="ECO:0000256" key="10">
    <source>
        <dbReference type="HAMAP-Rule" id="MF_02019"/>
    </source>
</evidence>
<dbReference type="UniPathway" id="UPA00219"/>
<dbReference type="GO" id="GO:0071555">
    <property type="term" value="P:cell wall organization"/>
    <property type="evidence" value="ECO:0007669"/>
    <property type="project" value="UniProtKB-KW"/>
</dbReference>
<keyword evidence="4 10" id="KW-0547">Nucleotide-binding</keyword>
<comment type="catalytic activity">
    <reaction evidence="10 11">
        <text>D-alanyl-D-alanine + UDP-N-acetyl-alpha-D-muramoyl-L-alanyl-gamma-D-glutamyl-meso-2,6-diaminopimelate + ATP = UDP-N-acetyl-alpha-D-muramoyl-L-alanyl-gamma-D-glutamyl-meso-2,6-diaminopimeloyl-D-alanyl-D-alanine + ADP + phosphate + H(+)</text>
        <dbReference type="Rhea" id="RHEA:28374"/>
        <dbReference type="ChEBI" id="CHEBI:15378"/>
        <dbReference type="ChEBI" id="CHEBI:30616"/>
        <dbReference type="ChEBI" id="CHEBI:43474"/>
        <dbReference type="ChEBI" id="CHEBI:57822"/>
        <dbReference type="ChEBI" id="CHEBI:61386"/>
        <dbReference type="ChEBI" id="CHEBI:83905"/>
        <dbReference type="ChEBI" id="CHEBI:456216"/>
        <dbReference type="EC" id="6.3.2.10"/>
    </reaction>
</comment>
<comment type="function">
    <text evidence="10 11">Involved in cell wall formation. Catalyzes the final step in the synthesis of UDP-N-acetylmuramoyl-pentapeptide, the precursor of murein.</text>
</comment>
<evidence type="ECO:0000313" key="16">
    <source>
        <dbReference type="Proteomes" id="UP000580856"/>
    </source>
</evidence>
<keyword evidence="8 10" id="KW-0131">Cell cycle</keyword>
<dbReference type="Gene3D" id="3.40.1190.10">
    <property type="entry name" value="Mur-like, catalytic domain"/>
    <property type="match status" value="1"/>
</dbReference>
<evidence type="ECO:0000256" key="5">
    <source>
        <dbReference type="ARBA" id="ARBA00022840"/>
    </source>
</evidence>
<gene>
    <name evidence="10" type="primary">murF</name>
    <name evidence="15" type="ORF">GGQ74_001402</name>
</gene>
<dbReference type="InterPro" id="IPR000713">
    <property type="entry name" value="Mur_ligase_N"/>
</dbReference>
<reference evidence="15 16" key="1">
    <citation type="submission" date="2020-03" db="EMBL/GenBank/DDBJ databases">
        <title>Genomic Encyclopedia of Type Strains, Phase IV (KMG-IV): sequencing the most valuable type-strain genomes for metagenomic binning, comparative biology and taxonomic classification.</title>
        <authorList>
            <person name="Goeker M."/>
        </authorList>
    </citation>
    <scope>NUCLEOTIDE SEQUENCE [LARGE SCALE GENOMIC DNA]</scope>
    <source>
        <strain evidence="15 16">DSM 24233</strain>
    </source>
</reference>
<keyword evidence="3 10" id="KW-0132">Cell division</keyword>
<evidence type="ECO:0000313" key="15">
    <source>
        <dbReference type="EMBL" id="NJB67762.1"/>
    </source>
</evidence>
<dbReference type="PANTHER" id="PTHR43024:SF1">
    <property type="entry name" value="UDP-N-ACETYLMURAMOYL-TRIPEPTIDE--D-ALANYL-D-ALANINE LIGASE"/>
    <property type="match status" value="1"/>
</dbReference>
<dbReference type="Gene3D" id="3.90.190.20">
    <property type="entry name" value="Mur ligase, C-terminal domain"/>
    <property type="match status" value="1"/>
</dbReference>
<protein>
    <recommendedName>
        <fullName evidence="10 11">UDP-N-acetylmuramoyl-tripeptide--D-alanyl-D-alanine ligase</fullName>
        <ecNumber evidence="10 11">6.3.2.10</ecNumber>
    </recommendedName>
    <alternativeName>
        <fullName evidence="10">D-alanyl-D-alanine-adding enzyme</fullName>
    </alternativeName>
</protein>
<keyword evidence="2 10" id="KW-0436">Ligase</keyword>
<evidence type="ECO:0000256" key="8">
    <source>
        <dbReference type="ARBA" id="ARBA00023306"/>
    </source>
</evidence>
<dbReference type="RefSeq" id="WP_167940790.1">
    <property type="nucleotide sequence ID" value="NZ_JAATJA010000001.1"/>
</dbReference>
<evidence type="ECO:0000256" key="2">
    <source>
        <dbReference type="ARBA" id="ARBA00022598"/>
    </source>
</evidence>
<accession>A0A846QMR8</accession>
<dbReference type="InterPro" id="IPR004101">
    <property type="entry name" value="Mur_ligase_C"/>
</dbReference>
<feature type="domain" description="Mur ligase C-terminal" evidence="13">
    <location>
        <begin position="328"/>
        <end position="445"/>
    </location>
</feature>
<dbReference type="NCBIfam" id="TIGR01143">
    <property type="entry name" value="murF"/>
    <property type="match status" value="1"/>
</dbReference>
<dbReference type="Gene3D" id="3.40.1390.10">
    <property type="entry name" value="MurE/MurF, N-terminal domain"/>
    <property type="match status" value="1"/>
</dbReference>
<dbReference type="SUPFAM" id="SSF53623">
    <property type="entry name" value="MurD-like peptide ligases, catalytic domain"/>
    <property type="match status" value="1"/>
</dbReference>
<feature type="binding site" evidence="10">
    <location>
        <begin position="113"/>
        <end position="119"/>
    </location>
    <ligand>
        <name>ATP</name>
        <dbReference type="ChEBI" id="CHEBI:30616"/>
    </ligand>
</feature>
<dbReference type="HAMAP" id="MF_02019">
    <property type="entry name" value="MurF"/>
    <property type="match status" value="1"/>
</dbReference>
<dbReference type="InterPro" id="IPR051046">
    <property type="entry name" value="MurCDEF_CellWall_CoF430Synth"/>
</dbReference>
<organism evidence="15 16">
    <name type="scientific">Desulfobaculum xiamenense</name>
    <dbReference type="NCBI Taxonomy" id="995050"/>
    <lineage>
        <taxon>Bacteria</taxon>
        <taxon>Pseudomonadati</taxon>
        <taxon>Thermodesulfobacteriota</taxon>
        <taxon>Desulfovibrionia</taxon>
        <taxon>Desulfovibrionales</taxon>
        <taxon>Desulfovibrionaceae</taxon>
        <taxon>Desulfobaculum</taxon>
    </lineage>
</organism>
<feature type="domain" description="Mur ligase N-terminal catalytic" evidence="12">
    <location>
        <begin position="26"/>
        <end position="97"/>
    </location>
</feature>
<sequence length="466" mass="49705">MNLTLVQAATAMGACGDIEPSAQGREITGVKTDSRAVGPGDLFVCLPGENFDGHNFASQAVDNGAIAVLADRPLPELHDRASVLLVTDTLTALGRLGAFWRSRTSAIVVAVTGSAGKTTTKEMLASILSEVGETAKNYKNFNNQLGVPMCMLGFSGTEKFWVLELGISHPHDMHELGDIVRPDCAVIGNIGPVHLEGLGNLDGVARCKTDLLDYTRRSGRAYVSMDYPELWAHATTRFPFTVGLSVQGRSERFHASYLGADRSGGRYALRLDDVEIELHLPYFGEYFAENMLAAAATAHDLGAGPEAIRRGLEKARLPEHRSACSVVGGWAVIDDTYNANPLSMERAVKCAADIAGETPLALVLGEMRELGPDAAELHRELGRTIAATGAKAVFFNGDHADALAAGLADGNWQGAFATAPSPENFPDAFAELGLSGGVVLFKGSRSTKMERYVQSLTDWLNGETRA</sequence>
<evidence type="ECO:0000259" key="12">
    <source>
        <dbReference type="Pfam" id="PF01225"/>
    </source>
</evidence>
<dbReference type="InterPro" id="IPR035911">
    <property type="entry name" value="MurE/MurF_N"/>
</dbReference>
<dbReference type="SUPFAM" id="SSF63418">
    <property type="entry name" value="MurE/MurF N-terminal domain"/>
    <property type="match status" value="1"/>
</dbReference>
<keyword evidence="6 10" id="KW-0133">Cell shape</keyword>
<dbReference type="GO" id="GO:0008360">
    <property type="term" value="P:regulation of cell shape"/>
    <property type="evidence" value="ECO:0007669"/>
    <property type="project" value="UniProtKB-KW"/>
</dbReference>
<dbReference type="Proteomes" id="UP000580856">
    <property type="component" value="Unassembled WGS sequence"/>
</dbReference>
<evidence type="ECO:0000256" key="1">
    <source>
        <dbReference type="ARBA" id="ARBA00022490"/>
    </source>
</evidence>
<keyword evidence="7 10" id="KW-0573">Peptidoglycan synthesis</keyword>
<evidence type="ECO:0000256" key="3">
    <source>
        <dbReference type="ARBA" id="ARBA00022618"/>
    </source>
</evidence>
<evidence type="ECO:0000256" key="7">
    <source>
        <dbReference type="ARBA" id="ARBA00022984"/>
    </source>
</evidence>
<feature type="domain" description="Mur ligase central" evidence="14">
    <location>
        <begin position="111"/>
        <end position="298"/>
    </location>
</feature>
<dbReference type="GO" id="GO:0005524">
    <property type="term" value="F:ATP binding"/>
    <property type="evidence" value="ECO:0007669"/>
    <property type="project" value="UniProtKB-UniRule"/>
</dbReference>
<dbReference type="GO" id="GO:0005737">
    <property type="term" value="C:cytoplasm"/>
    <property type="evidence" value="ECO:0007669"/>
    <property type="project" value="UniProtKB-SubCell"/>
</dbReference>
<keyword evidence="1 10" id="KW-0963">Cytoplasm</keyword>
<keyword evidence="5 10" id="KW-0067">ATP-binding</keyword>
<dbReference type="Pfam" id="PF02875">
    <property type="entry name" value="Mur_ligase_C"/>
    <property type="match status" value="1"/>
</dbReference>
<dbReference type="AlphaFoldDB" id="A0A846QMR8"/>
<name>A0A846QMR8_9BACT</name>
<dbReference type="Pfam" id="PF01225">
    <property type="entry name" value="Mur_ligase"/>
    <property type="match status" value="1"/>
</dbReference>
<comment type="caution">
    <text evidence="15">The sequence shown here is derived from an EMBL/GenBank/DDBJ whole genome shotgun (WGS) entry which is preliminary data.</text>
</comment>
<dbReference type="InterPro" id="IPR036565">
    <property type="entry name" value="Mur-like_cat_sf"/>
</dbReference>
<dbReference type="EMBL" id="JAATJA010000001">
    <property type="protein sequence ID" value="NJB67762.1"/>
    <property type="molecule type" value="Genomic_DNA"/>
</dbReference>
<dbReference type="SUPFAM" id="SSF53244">
    <property type="entry name" value="MurD-like peptide ligases, peptide-binding domain"/>
    <property type="match status" value="1"/>
</dbReference>
<dbReference type="InterPro" id="IPR013221">
    <property type="entry name" value="Mur_ligase_cen"/>
</dbReference>
<comment type="pathway">
    <text evidence="10 11">Cell wall biogenesis; peptidoglycan biosynthesis.</text>
</comment>
<evidence type="ECO:0000256" key="9">
    <source>
        <dbReference type="ARBA" id="ARBA00023316"/>
    </source>
</evidence>
<dbReference type="PANTHER" id="PTHR43024">
    <property type="entry name" value="UDP-N-ACETYLMURAMOYL-TRIPEPTIDE--D-ALANYL-D-ALANINE LIGASE"/>
    <property type="match status" value="1"/>
</dbReference>
<evidence type="ECO:0000256" key="6">
    <source>
        <dbReference type="ARBA" id="ARBA00022960"/>
    </source>
</evidence>
<dbReference type="GO" id="GO:0051301">
    <property type="term" value="P:cell division"/>
    <property type="evidence" value="ECO:0007669"/>
    <property type="project" value="UniProtKB-KW"/>
</dbReference>
<dbReference type="EC" id="6.3.2.10" evidence="10 11"/>
<comment type="subcellular location">
    <subcellularLocation>
        <location evidence="10 11">Cytoplasm</location>
    </subcellularLocation>
</comment>
<dbReference type="InterPro" id="IPR005863">
    <property type="entry name" value="UDP-N-AcMur_synth"/>
</dbReference>